<keyword evidence="1" id="KW-0472">Membrane</keyword>
<reference evidence="2" key="1">
    <citation type="submission" date="2022-06" db="EMBL/GenBank/DDBJ databases">
        <title>Alkalimarinus sp. nov., isolated from gut of a Alitta virens.</title>
        <authorList>
            <person name="Yang A.I."/>
            <person name="Shin N.-R."/>
        </authorList>
    </citation>
    <scope>NUCLEOTIDE SEQUENCE</scope>
    <source>
        <strain evidence="2">A2M4</strain>
    </source>
</reference>
<gene>
    <name evidence="2" type="ORF">NKI27_06275</name>
</gene>
<accession>A0ABY6N7K4</accession>
<name>A0ABY6N7K4_9ALTE</name>
<feature type="transmembrane region" description="Helical" evidence="1">
    <location>
        <begin position="12"/>
        <end position="34"/>
    </location>
</feature>
<keyword evidence="1" id="KW-1133">Transmembrane helix</keyword>
<feature type="transmembrane region" description="Helical" evidence="1">
    <location>
        <begin position="108"/>
        <end position="127"/>
    </location>
</feature>
<sequence length="138" mass="14585">MKGAGGTSGGIGQFFIGFIMMCGGFYLLLNSISVTSSFGFGARMYGFSAFGGNYGITSGMIMIPFMFGVGLIFYNSKNVMGWLLSIGAIVALVFGVIASIRFNFRSMSAFDLIMILVLSIGGLGLFLRSLKAIDSAES</sequence>
<evidence type="ECO:0000313" key="3">
    <source>
        <dbReference type="Proteomes" id="UP001163739"/>
    </source>
</evidence>
<protein>
    <submittedName>
        <fullName evidence="2">Uncharacterized protein</fullName>
    </submittedName>
</protein>
<proteinExistence type="predicted"/>
<evidence type="ECO:0000256" key="1">
    <source>
        <dbReference type="SAM" id="Phobius"/>
    </source>
</evidence>
<dbReference type="Proteomes" id="UP001163739">
    <property type="component" value="Chromosome"/>
</dbReference>
<keyword evidence="3" id="KW-1185">Reference proteome</keyword>
<dbReference type="EMBL" id="CP100390">
    <property type="protein sequence ID" value="UZE98005.1"/>
    <property type="molecule type" value="Genomic_DNA"/>
</dbReference>
<evidence type="ECO:0000313" key="2">
    <source>
        <dbReference type="EMBL" id="UZE98005.1"/>
    </source>
</evidence>
<keyword evidence="1" id="KW-0812">Transmembrane</keyword>
<organism evidence="2 3">
    <name type="scientific">Alkalimarinus alittae</name>
    <dbReference type="NCBI Taxonomy" id="2961619"/>
    <lineage>
        <taxon>Bacteria</taxon>
        <taxon>Pseudomonadati</taxon>
        <taxon>Pseudomonadota</taxon>
        <taxon>Gammaproteobacteria</taxon>
        <taxon>Alteromonadales</taxon>
        <taxon>Alteromonadaceae</taxon>
        <taxon>Alkalimarinus</taxon>
    </lineage>
</organism>
<feature type="transmembrane region" description="Helical" evidence="1">
    <location>
        <begin position="54"/>
        <end position="74"/>
    </location>
</feature>
<feature type="transmembrane region" description="Helical" evidence="1">
    <location>
        <begin position="81"/>
        <end position="102"/>
    </location>
</feature>
<dbReference type="RefSeq" id="WP_265049476.1">
    <property type="nucleotide sequence ID" value="NZ_CP100390.1"/>
</dbReference>